<sequence>MDLVPGAIERSAIGERYVYTWRLVVWCMGTQCLPCTVASDCSRHRISNLTLVLPGNISN</sequence>
<protein>
    <submittedName>
        <fullName evidence="1">Uncharacterized protein</fullName>
    </submittedName>
</protein>
<gene>
    <name evidence="1" type="ORF">HERILL_LOCUS2161</name>
</gene>
<organism evidence="1 2">
    <name type="scientific">Hermetia illucens</name>
    <name type="common">Black soldier fly</name>
    <dbReference type="NCBI Taxonomy" id="343691"/>
    <lineage>
        <taxon>Eukaryota</taxon>
        <taxon>Metazoa</taxon>
        <taxon>Ecdysozoa</taxon>
        <taxon>Arthropoda</taxon>
        <taxon>Hexapoda</taxon>
        <taxon>Insecta</taxon>
        <taxon>Pterygota</taxon>
        <taxon>Neoptera</taxon>
        <taxon>Endopterygota</taxon>
        <taxon>Diptera</taxon>
        <taxon>Brachycera</taxon>
        <taxon>Stratiomyomorpha</taxon>
        <taxon>Stratiomyidae</taxon>
        <taxon>Hermetiinae</taxon>
        <taxon>Hermetia</taxon>
    </lineage>
</organism>
<proteinExistence type="predicted"/>
<feature type="non-terminal residue" evidence="1">
    <location>
        <position position="1"/>
    </location>
</feature>
<name>A0A7R8UDT1_HERIL</name>
<accession>A0A7R8UDT1</accession>
<evidence type="ECO:0000313" key="1">
    <source>
        <dbReference type="EMBL" id="CAD7078920.1"/>
    </source>
</evidence>
<dbReference type="Proteomes" id="UP000594454">
    <property type="component" value="Chromosome 1"/>
</dbReference>
<dbReference type="EMBL" id="LR899009">
    <property type="protein sequence ID" value="CAD7078920.1"/>
    <property type="molecule type" value="Genomic_DNA"/>
</dbReference>
<reference evidence="1 2" key="1">
    <citation type="submission" date="2020-11" db="EMBL/GenBank/DDBJ databases">
        <authorList>
            <person name="Wallbank WR R."/>
            <person name="Pardo Diaz C."/>
            <person name="Kozak K."/>
            <person name="Martin S."/>
            <person name="Jiggins C."/>
            <person name="Moest M."/>
            <person name="Warren A I."/>
            <person name="Generalovic N T."/>
            <person name="Byers J.R.P. K."/>
            <person name="Montejo-Kovacevich G."/>
            <person name="Yen C E."/>
        </authorList>
    </citation>
    <scope>NUCLEOTIDE SEQUENCE [LARGE SCALE GENOMIC DNA]</scope>
</reference>
<evidence type="ECO:0000313" key="2">
    <source>
        <dbReference type="Proteomes" id="UP000594454"/>
    </source>
</evidence>
<dbReference type="InParanoid" id="A0A7R8UDT1"/>
<dbReference type="AlphaFoldDB" id="A0A7R8UDT1"/>
<keyword evidence="2" id="KW-1185">Reference proteome</keyword>